<dbReference type="GO" id="GO:0048731">
    <property type="term" value="P:system development"/>
    <property type="evidence" value="ECO:0007669"/>
    <property type="project" value="UniProtKB-ARBA"/>
</dbReference>
<dbReference type="Gene3D" id="2.10.25.10">
    <property type="entry name" value="Laminin"/>
    <property type="match status" value="5"/>
</dbReference>
<reference evidence="11" key="1">
    <citation type="submission" date="2022-01" db="EMBL/GenBank/DDBJ databases">
        <authorList>
            <person name="King R."/>
        </authorList>
    </citation>
    <scope>NUCLEOTIDE SEQUENCE</scope>
</reference>
<feature type="coiled-coil region" evidence="9">
    <location>
        <begin position="545"/>
        <end position="621"/>
    </location>
</feature>
<dbReference type="PRINTS" id="PR00011">
    <property type="entry name" value="EGFLAMININ"/>
</dbReference>
<feature type="disulfide bond" evidence="8">
    <location>
        <begin position="189"/>
        <end position="201"/>
    </location>
</feature>
<dbReference type="GO" id="GO:0009887">
    <property type="term" value="P:animal organ morphogenesis"/>
    <property type="evidence" value="ECO:0007669"/>
    <property type="project" value="TreeGrafter"/>
</dbReference>
<organism evidence="11 12">
    <name type="scientific">Nezara viridula</name>
    <name type="common">Southern green stink bug</name>
    <name type="synonym">Cimex viridulus</name>
    <dbReference type="NCBI Taxonomy" id="85310"/>
    <lineage>
        <taxon>Eukaryota</taxon>
        <taxon>Metazoa</taxon>
        <taxon>Ecdysozoa</taxon>
        <taxon>Arthropoda</taxon>
        <taxon>Hexapoda</taxon>
        <taxon>Insecta</taxon>
        <taxon>Pterygota</taxon>
        <taxon>Neoptera</taxon>
        <taxon>Paraneoptera</taxon>
        <taxon>Hemiptera</taxon>
        <taxon>Heteroptera</taxon>
        <taxon>Panheteroptera</taxon>
        <taxon>Pentatomomorpha</taxon>
        <taxon>Pentatomoidea</taxon>
        <taxon>Pentatomidae</taxon>
        <taxon>Pentatominae</taxon>
        <taxon>Nezara</taxon>
    </lineage>
</organism>
<dbReference type="FunFam" id="2.10.25.10:FF:000011">
    <property type="entry name" value="Cadherin EGF LAG seven-pass G-type receptor"/>
    <property type="match status" value="1"/>
</dbReference>
<dbReference type="EMBL" id="OV725077">
    <property type="protein sequence ID" value="CAH1389698.1"/>
    <property type="molecule type" value="Genomic_DNA"/>
</dbReference>
<sequence length="875" mass="97344">MCERCERGYYGNALAGTPHDCQVCPCPNQGPCYQYNSDTVICLECPKGYAGERCDQCSDGYYGDVDGNSGSIKLCKPCDCNMNVDQNAVGICDSVTGECLKCIYNTDGPHCDQCLPGFYGDALALPKEWDICKPCMCDPIGTEQSGDGPLLCNQITGQCQCKPNVTGIKCNQCQPGYFNIESGRGCQPCDCHPVGSYNNTCDVQTGQCHCKPGITGRLCDHCQDNYFGFGGLGVEGCLPCNCDEIGSKHLQCDQNGNCECSENVEGRRCDRCKENKYDRQRNCIDCPVCYNLVQESVDQHRANLEKLENLLKNIKENPSIVNNEESFERDLKEVQEEVEKLWNDAKTYSGDDSKLKDRIDETEKKLEALEEILSKVDQDIEETDDLVQAAERNTTDIKEKIEHAVVEIQNTMDYILTDGVAALEKARNRSIEFGTQNQQMSDIASHARTTVQKQLEEAEQTKAIAEMALNISNQGFLLSQEATKKQLNSSLALESLNSELANTRLRMDEMEKLVQSTLNDVSAAHSDALSFAIEVNNLIIPEVDFARLKSEAQKAEEEGKRLEEEANRLDNEFSNVAGDVDSKVNRSLAMLEEGKKLQQEADELLAEADAAKAKAAAAVELGDKILRDANETLASLQDFDQQVKESKAKALTALETVPNIETLLQEARDKTTNAEEALAGAENNAIYASTTAQSAQKQYAQQASSEATAIRQKAEETKKDASLLRDEVSSLEEKLLINKEKLSKVVNKADENNQFIEKAKEKVRQAQTKSEEAAEQISKAMESLQSITRELNELADIDEESLNQLETKLNQAENEFNEANLDEQLRVLTNARLQQQQRLRSYEEELERLVDEVDRIRVIKESLPTGCFKRPSLEV</sequence>
<dbReference type="CDD" id="cd00055">
    <property type="entry name" value="EGF_Lam"/>
    <property type="match status" value="5"/>
</dbReference>
<evidence type="ECO:0000256" key="3">
    <source>
        <dbReference type="ARBA" id="ARBA00022729"/>
    </source>
</evidence>
<dbReference type="AlphaFoldDB" id="A0A9P0GXG3"/>
<dbReference type="GO" id="GO:0030054">
    <property type="term" value="C:cell junction"/>
    <property type="evidence" value="ECO:0007669"/>
    <property type="project" value="UniProtKB-ARBA"/>
</dbReference>
<dbReference type="PROSITE" id="PS50027">
    <property type="entry name" value="EGF_LAM_2"/>
    <property type="match status" value="4"/>
</dbReference>
<feature type="disulfide bond" evidence="8">
    <location>
        <begin position="260"/>
        <end position="269"/>
    </location>
</feature>
<comment type="subcellular location">
    <subcellularLocation>
        <location evidence="1">Secreted</location>
    </subcellularLocation>
</comment>
<dbReference type="FunFam" id="2.10.25.10:FF:000051">
    <property type="entry name" value="Laminin subunit alpha 4"/>
    <property type="match status" value="1"/>
</dbReference>
<gene>
    <name evidence="11" type="ORF">NEZAVI_LOCUS1048</name>
</gene>
<keyword evidence="2" id="KW-0964">Secreted</keyword>
<feature type="coiled-coil region" evidence="9">
    <location>
        <begin position="352"/>
        <end position="400"/>
    </location>
</feature>
<dbReference type="InterPro" id="IPR000742">
    <property type="entry name" value="EGF"/>
</dbReference>
<evidence type="ECO:0000313" key="11">
    <source>
        <dbReference type="EMBL" id="CAH1389698.1"/>
    </source>
</evidence>
<feature type="domain" description="Laminin EGF-like" evidence="10">
    <location>
        <begin position="240"/>
        <end position="285"/>
    </location>
</feature>
<dbReference type="FunFam" id="2.10.25.10:FF:000105">
    <property type="entry name" value="laminin subunit gamma-1"/>
    <property type="match status" value="1"/>
</dbReference>
<keyword evidence="7 8" id="KW-0424">Laminin EGF-like domain</keyword>
<dbReference type="Proteomes" id="UP001152798">
    <property type="component" value="Chromosome 1"/>
</dbReference>
<evidence type="ECO:0000256" key="2">
    <source>
        <dbReference type="ARBA" id="ARBA00022525"/>
    </source>
</evidence>
<feature type="domain" description="Laminin EGF-like" evidence="10">
    <location>
        <begin position="135"/>
        <end position="188"/>
    </location>
</feature>
<evidence type="ECO:0000259" key="10">
    <source>
        <dbReference type="PROSITE" id="PS50027"/>
    </source>
</evidence>
<feature type="disulfide bond" evidence="8">
    <location>
        <begin position="161"/>
        <end position="170"/>
    </location>
</feature>
<accession>A0A9P0GXG3</accession>
<evidence type="ECO:0000256" key="7">
    <source>
        <dbReference type="ARBA" id="ARBA00023292"/>
    </source>
</evidence>
<dbReference type="GO" id="GO:0009888">
    <property type="term" value="P:tissue development"/>
    <property type="evidence" value="ECO:0007669"/>
    <property type="project" value="TreeGrafter"/>
</dbReference>
<evidence type="ECO:0000256" key="6">
    <source>
        <dbReference type="ARBA" id="ARBA00023180"/>
    </source>
</evidence>
<feature type="disulfide bond" evidence="8">
    <location>
        <begin position="102"/>
        <end position="111"/>
    </location>
</feature>
<dbReference type="SMART" id="SM00180">
    <property type="entry name" value="EGF_Lam"/>
    <property type="match status" value="5"/>
</dbReference>
<keyword evidence="3" id="KW-0732">Signal</keyword>
<keyword evidence="5 8" id="KW-1015">Disulfide bond</keyword>
<dbReference type="InterPro" id="IPR050440">
    <property type="entry name" value="Laminin/Netrin_ECM"/>
</dbReference>
<feature type="coiled-coil region" evidence="9">
    <location>
        <begin position="664"/>
        <end position="859"/>
    </location>
</feature>
<dbReference type="PANTHER" id="PTHR10574:SF406">
    <property type="entry name" value="LAMININ SUBUNIT ALPHA 5"/>
    <property type="match status" value="1"/>
</dbReference>
<dbReference type="GO" id="GO:0007155">
    <property type="term" value="P:cell adhesion"/>
    <property type="evidence" value="ECO:0007669"/>
    <property type="project" value="UniProtKB-ARBA"/>
</dbReference>
<evidence type="ECO:0000313" key="12">
    <source>
        <dbReference type="Proteomes" id="UP001152798"/>
    </source>
</evidence>
<dbReference type="GO" id="GO:0048468">
    <property type="term" value="P:cell development"/>
    <property type="evidence" value="ECO:0007669"/>
    <property type="project" value="UniProtKB-ARBA"/>
</dbReference>
<dbReference type="InterPro" id="IPR009030">
    <property type="entry name" value="Growth_fac_rcpt_cys_sf"/>
</dbReference>
<dbReference type="FunFam" id="2.10.25.10:FF:000224">
    <property type="entry name" value="Usherin"/>
    <property type="match status" value="1"/>
</dbReference>
<keyword evidence="9" id="KW-0175">Coiled coil</keyword>
<feature type="disulfide bond" evidence="8">
    <location>
        <begin position="210"/>
        <end position="219"/>
    </location>
</feature>
<feature type="domain" description="Laminin EGF-like" evidence="10">
    <location>
        <begin position="78"/>
        <end position="134"/>
    </location>
</feature>
<proteinExistence type="predicted"/>
<dbReference type="PROSITE" id="PS01248">
    <property type="entry name" value="EGF_LAM_1"/>
    <property type="match status" value="3"/>
</dbReference>
<dbReference type="SMART" id="SM00181">
    <property type="entry name" value="EGF"/>
    <property type="match status" value="4"/>
</dbReference>
<dbReference type="SUPFAM" id="SSF57184">
    <property type="entry name" value="Growth factor receptor domain"/>
    <property type="match status" value="1"/>
</dbReference>
<keyword evidence="12" id="KW-1185">Reference proteome</keyword>
<evidence type="ECO:0000256" key="8">
    <source>
        <dbReference type="PROSITE-ProRule" id="PRU00460"/>
    </source>
</evidence>
<feature type="domain" description="Laminin EGF-like" evidence="10">
    <location>
        <begin position="189"/>
        <end position="239"/>
    </location>
</feature>
<dbReference type="SUPFAM" id="SSF57196">
    <property type="entry name" value="EGF/Laminin"/>
    <property type="match status" value="3"/>
</dbReference>
<dbReference type="GO" id="GO:0005576">
    <property type="term" value="C:extracellular region"/>
    <property type="evidence" value="ECO:0007669"/>
    <property type="project" value="UniProtKB-SubCell"/>
</dbReference>
<feature type="disulfide bond" evidence="8">
    <location>
        <begin position="191"/>
        <end position="208"/>
    </location>
</feature>
<feature type="disulfide bond" evidence="8">
    <location>
        <begin position="240"/>
        <end position="252"/>
    </location>
</feature>
<keyword evidence="6" id="KW-0325">Glycoprotein</keyword>
<evidence type="ECO:0000256" key="1">
    <source>
        <dbReference type="ARBA" id="ARBA00004613"/>
    </source>
</evidence>
<feature type="coiled-coil region" evidence="9">
    <location>
        <begin position="290"/>
        <end position="317"/>
    </location>
</feature>
<protein>
    <recommendedName>
        <fullName evidence="10">Laminin EGF-like domain-containing protein</fullName>
    </recommendedName>
</protein>
<comment type="caution">
    <text evidence="8">Lacks conserved residue(s) required for the propagation of feature annotation.</text>
</comment>
<keyword evidence="4" id="KW-0677">Repeat</keyword>
<dbReference type="PANTHER" id="PTHR10574">
    <property type="entry name" value="NETRIN/LAMININ-RELATED"/>
    <property type="match status" value="1"/>
</dbReference>
<dbReference type="OrthoDB" id="430826at2759"/>
<evidence type="ECO:0000256" key="9">
    <source>
        <dbReference type="SAM" id="Coils"/>
    </source>
</evidence>
<feature type="coiled-coil region" evidence="9">
    <location>
        <begin position="493"/>
        <end position="520"/>
    </location>
</feature>
<evidence type="ECO:0000256" key="4">
    <source>
        <dbReference type="ARBA" id="ARBA00022737"/>
    </source>
</evidence>
<name>A0A9P0GXG3_NEZVI</name>
<dbReference type="InterPro" id="IPR002049">
    <property type="entry name" value="LE_dom"/>
</dbReference>
<dbReference type="Pfam" id="PF00053">
    <property type="entry name" value="EGF_laminin"/>
    <property type="match status" value="5"/>
</dbReference>
<evidence type="ECO:0000256" key="5">
    <source>
        <dbReference type="ARBA" id="ARBA00023157"/>
    </source>
</evidence>